<dbReference type="RefSeq" id="WP_203001170.1">
    <property type="nucleotide sequence ID" value="NZ_JAEMEF010000012.1"/>
</dbReference>
<protein>
    <submittedName>
        <fullName evidence="3">Ig-like domain-containing protein</fullName>
    </submittedName>
</protein>
<dbReference type="Proteomes" id="UP000605013">
    <property type="component" value="Unassembled WGS sequence"/>
</dbReference>
<evidence type="ECO:0000313" key="4">
    <source>
        <dbReference type="Proteomes" id="UP000605013"/>
    </source>
</evidence>
<evidence type="ECO:0000313" key="3">
    <source>
        <dbReference type="EMBL" id="MBL7560684.1"/>
    </source>
</evidence>
<keyword evidence="1" id="KW-0732">Signal</keyword>
<organism evidence="3 4">
    <name type="scientific">Olleya sediminilitoris</name>
    <dbReference type="NCBI Taxonomy" id="2795739"/>
    <lineage>
        <taxon>Bacteria</taxon>
        <taxon>Pseudomonadati</taxon>
        <taxon>Bacteroidota</taxon>
        <taxon>Flavobacteriia</taxon>
        <taxon>Flavobacteriales</taxon>
        <taxon>Flavobacteriaceae</taxon>
    </lineage>
</organism>
<keyword evidence="4" id="KW-1185">Reference proteome</keyword>
<name>A0ABS1WNH2_9FLAO</name>
<evidence type="ECO:0000256" key="1">
    <source>
        <dbReference type="ARBA" id="ARBA00022729"/>
    </source>
</evidence>
<gene>
    <name evidence="3" type="ORF">JAO71_12825</name>
</gene>
<reference evidence="3 4" key="1">
    <citation type="submission" date="2020-12" db="EMBL/GenBank/DDBJ databases">
        <title>Olleya sediminilitoris sp. nov., isolated from a tidal flat.</title>
        <authorList>
            <person name="Park S."/>
            <person name="Yoon J.-H."/>
        </authorList>
    </citation>
    <scope>NUCLEOTIDE SEQUENCE [LARGE SCALE GENOMIC DNA]</scope>
    <source>
        <strain evidence="3 4">YSTF-M6</strain>
    </source>
</reference>
<comment type="caution">
    <text evidence="3">The sequence shown here is derived from an EMBL/GenBank/DDBJ whole genome shotgun (WGS) entry which is preliminary data.</text>
</comment>
<dbReference type="Pfam" id="PF13205">
    <property type="entry name" value="Big_5"/>
    <property type="match status" value="1"/>
</dbReference>
<accession>A0ABS1WNH2</accession>
<evidence type="ECO:0000259" key="2">
    <source>
        <dbReference type="Pfam" id="PF13205"/>
    </source>
</evidence>
<proteinExistence type="predicted"/>
<dbReference type="InterPro" id="IPR032812">
    <property type="entry name" value="SbsA_Ig"/>
</dbReference>
<sequence>MQNRLLNFCFYSVLALTFINCANRGTISGGEKDITPPEIEYSTPPNFSKNFKSNEIRIYFNEYVKTKDLTKQLVISPPMKTKPEITPLGTASKYIKIKIFDTLPPNTTFAINFGNSIVDNNEGNPYPYYRYVFSTGDYIDSLSVKGSVMDALERETDPFISVNLYEADTTYTDSIVYKENPKYITNTLDSTTNFKLENLKAGKYKLVAIKDNNSNITFEQKSDKIGFYEDFITVSNDTTPFYKLKLFKENLDYKAENARLISGEKIAFGFQGKDYKKMKIDILSNVPEDFEYKYIKDQETDSLNYYYKPKLEVDSLVFKVTNRKIIDTFTVRIKDNKKDSLLVKSSPTSTIGMYDPLKLWSNIPITKFDEKQIKIIDKDSVNIAFTSKLDTLQNTVELQFEKTQDHGYKVQLLPNTITDFFEATNDTLNYTLRTEKEASLGSARVIIKNAEYPLIVQFVDKKGEVKYEQYTTEARPLDFFFLKPGEYYLRVIFDSNKNGVFDPGSFLQNRQAERVSYSKKVAEIRSGWEVIVDFTLD</sequence>
<dbReference type="EMBL" id="JAEMEF010000012">
    <property type="protein sequence ID" value="MBL7560684.1"/>
    <property type="molecule type" value="Genomic_DNA"/>
</dbReference>
<feature type="domain" description="SbsA Ig-like" evidence="2">
    <location>
        <begin position="33"/>
        <end position="135"/>
    </location>
</feature>